<dbReference type="InterPro" id="IPR036020">
    <property type="entry name" value="WW_dom_sf"/>
</dbReference>
<dbReference type="Gene3D" id="2.20.70.10">
    <property type="match status" value="1"/>
</dbReference>
<organism evidence="3 4">
    <name type="scientific">Protopolystoma xenopodis</name>
    <dbReference type="NCBI Taxonomy" id="117903"/>
    <lineage>
        <taxon>Eukaryota</taxon>
        <taxon>Metazoa</taxon>
        <taxon>Spiralia</taxon>
        <taxon>Lophotrochozoa</taxon>
        <taxon>Platyhelminthes</taxon>
        <taxon>Monogenea</taxon>
        <taxon>Polyopisthocotylea</taxon>
        <taxon>Polystomatidea</taxon>
        <taxon>Polystomatidae</taxon>
        <taxon>Protopolystoma</taxon>
    </lineage>
</organism>
<feature type="compositionally biased region" description="Basic and acidic residues" evidence="1">
    <location>
        <begin position="1"/>
        <end position="11"/>
    </location>
</feature>
<dbReference type="AlphaFoldDB" id="A0A3S5BFJ4"/>
<dbReference type="EMBL" id="CAAALY010056193">
    <property type="protein sequence ID" value="VEL22395.1"/>
    <property type="molecule type" value="Genomic_DNA"/>
</dbReference>
<dbReference type="SUPFAM" id="SSF51045">
    <property type="entry name" value="WW domain"/>
    <property type="match status" value="1"/>
</dbReference>
<dbReference type="CDD" id="cd00201">
    <property type="entry name" value="WW"/>
    <property type="match status" value="1"/>
</dbReference>
<dbReference type="PANTHER" id="PTHR13173">
    <property type="entry name" value="WW DOMAIN BINDING PROTEIN 4"/>
    <property type="match status" value="1"/>
</dbReference>
<protein>
    <recommendedName>
        <fullName evidence="2">WW domain-containing protein</fullName>
    </recommendedName>
</protein>
<reference evidence="3" key="1">
    <citation type="submission" date="2018-11" db="EMBL/GenBank/DDBJ databases">
        <authorList>
            <consortium name="Pathogen Informatics"/>
        </authorList>
    </citation>
    <scope>NUCLEOTIDE SEQUENCE</scope>
</reference>
<dbReference type="PROSITE" id="PS01159">
    <property type="entry name" value="WW_DOMAIN_1"/>
    <property type="match status" value="1"/>
</dbReference>
<dbReference type="PANTHER" id="PTHR13173:SF10">
    <property type="entry name" value="WW DOMAIN-BINDING PROTEIN 4"/>
    <property type="match status" value="1"/>
</dbReference>
<feature type="compositionally biased region" description="Pro residues" evidence="1">
    <location>
        <begin position="298"/>
        <end position="307"/>
    </location>
</feature>
<feature type="region of interest" description="Disordered" evidence="1">
    <location>
        <begin position="92"/>
        <end position="132"/>
    </location>
</feature>
<dbReference type="Proteomes" id="UP000784294">
    <property type="component" value="Unassembled WGS sequence"/>
</dbReference>
<evidence type="ECO:0000313" key="3">
    <source>
        <dbReference type="EMBL" id="VEL22395.1"/>
    </source>
</evidence>
<proteinExistence type="predicted"/>
<dbReference type="PROSITE" id="PS50020">
    <property type="entry name" value="WW_DOMAIN_2"/>
    <property type="match status" value="1"/>
</dbReference>
<dbReference type="GO" id="GO:0071011">
    <property type="term" value="C:precatalytic spliceosome"/>
    <property type="evidence" value="ECO:0007669"/>
    <property type="project" value="TreeGrafter"/>
</dbReference>
<name>A0A3S5BFJ4_9PLAT</name>
<dbReference type="GO" id="GO:0000398">
    <property type="term" value="P:mRNA splicing, via spliceosome"/>
    <property type="evidence" value="ECO:0007669"/>
    <property type="project" value="InterPro"/>
</dbReference>
<feature type="domain" description="WW" evidence="2">
    <location>
        <begin position="134"/>
        <end position="161"/>
    </location>
</feature>
<sequence length="429" mass="48178">MLSIENHENGMRHKANVQKRLSDLRKKAKDEDKAKQKLDQSLQTINDVSRSTIICFKLAFMGMLKDIAQDPSVAKRYGINVTADLQKQISERLTDERKLESASSVNEKKKKQAKPSKSKPKVAPPTQPLPKLEWQEVKTEDGEVYYWNMVKNVTQWHKPDAPVKSDCSRISEKSRLDQFVFNKLVELSESGSTAASEAVHKAFNAPIPEDSDSTDPVVLNNQHVEVEESSGPHLCFMEDFEQPFKKISKIGLLGEWKSVIPEPPASLPKLDLPWQREAARHAKLRVKRAKELGIPVCQLPPSPPPEESSPRPSEHHAATVIGRLQALSEASIYGYLLSNEASHFPEVDLFTGEKTVPPGSLAGSKWLKEHRIQDAKAEVPVQTNREIKLDEDATEQKPIPLPLASIPKCVFRKRHITSASRNPRTTKID</sequence>
<gene>
    <name evidence="3" type="ORF">PXEA_LOCUS15835</name>
</gene>
<dbReference type="SMART" id="SM00456">
    <property type="entry name" value="WW"/>
    <property type="match status" value="1"/>
</dbReference>
<dbReference type="Pfam" id="PF00397">
    <property type="entry name" value="WW"/>
    <property type="match status" value="1"/>
</dbReference>
<accession>A0A3S5BFJ4</accession>
<evidence type="ECO:0000256" key="1">
    <source>
        <dbReference type="SAM" id="MobiDB-lite"/>
    </source>
</evidence>
<feature type="region of interest" description="Disordered" evidence="1">
    <location>
        <begin position="1"/>
        <end position="39"/>
    </location>
</feature>
<dbReference type="GO" id="GO:0003723">
    <property type="term" value="F:RNA binding"/>
    <property type="evidence" value="ECO:0007669"/>
    <property type="project" value="TreeGrafter"/>
</dbReference>
<evidence type="ECO:0000259" key="2">
    <source>
        <dbReference type="PROSITE" id="PS50020"/>
    </source>
</evidence>
<evidence type="ECO:0000313" key="4">
    <source>
        <dbReference type="Proteomes" id="UP000784294"/>
    </source>
</evidence>
<feature type="compositionally biased region" description="Basic and acidic residues" evidence="1">
    <location>
        <begin position="308"/>
        <end position="317"/>
    </location>
</feature>
<keyword evidence="4" id="KW-1185">Reference proteome</keyword>
<dbReference type="OrthoDB" id="413520at2759"/>
<feature type="region of interest" description="Disordered" evidence="1">
    <location>
        <begin position="295"/>
        <end position="317"/>
    </location>
</feature>
<feature type="compositionally biased region" description="Basic residues" evidence="1">
    <location>
        <begin position="108"/>
        <end position="120"/>
    </location>
</feature>
<comment type="caution">
    <text evidence="3">The sequence shown here is derived from an EMBL/GenBank/DDBJ whole genome shotgun (WGS) entry which is preliminary data.</text>
</comment>
<dbReference type="InterPro" id="IPR001202">
    <property type="entry name" value="WW_dom"/>
</dbReference>
<feature type="compositionally biased region" description="Basic and acidic residues" evidence="1">
    <location>
        <begin position="20"/>
        <end position="38"/>
    </location>
</feature>
<dbReference type="InterPro" id="IPR040023">
    <property type="entry name" value="WBP4"/>
</dbReference>